<keyword evidence="16" id="KW-1185">Reference proteome</keyword>
<dbReference type="InterPro" id="IPR001063">
    <property type="entry name" value="Ribosomal_uL22"/>
</dbReference>
<dbReference type="InterPro" id="IPR005727">
    <property type="entry name" value="Ribosomal_uL22_bac/chlpt-type"/>
</dbReference>
<organism evidence="15 16">
    <name type="scientific">Virgisporangium aurantiacum</name>
    <dbReference type="NCBI Taxonomy" id="175570"/>
    <lineage>
        <taxon>Bacteria</taxon>
        <taxon>Bacillati</taxon>
        <taxon>Actinomycetota</taxon>
        <taxon>Actinomycetes</taxon>
        <taxon>Micromonosporales</taxon>
        <taxon>Micromonosporaceae</taxon>
        <taxon>Virgisporangium</taxon>
    </lineage>
</organism>
<dbReference type="NCBIfam" id="TIGR01044">
    <property type="entry name" value="rplV_bact"/>
    <property type="match status" value="1"/>
</dbReference>
<dbReference type="CDD" id="cd00336">
    <property type="entry name" value="Ribosomal_L22"/>
    <property type="match status" value="1"/>
</dbReference>
<feature type="compositionally biased region" description="Basic and acidic residues" evidence="14">
    <location>
        <begin position="196"/>
        <end position="212"/>
    </location>
</feature>
<dbReference type="PANTHER" id="PTHR13501:SF8">
    <property type="entry name" value="LARGE RIBOSOMAL SUBUNIT PROTEIN UL22M"/>
    <property type="match status" value="1"/>
</dbReference>
<dbReference type="EMBL" id="BOPG01000038">
    <property type="protein sequence ID" value="GIJ58678.1"/>
    <property type="molecule type" value="Genomic_DNA"/>
</dbReference>
<evidence type="ECO:0000256" key="13">
    <source>
        <dbReference type="RuleBase" id="RU004008"/>
    </source>
</evidence>
<dbReference type="Gene3D" id="3.90.470.10">
    <property type="entry name" value="Ribosomal protein L22/L17"/>
    <property type="match status" value="1"/>
</dbReference>
<comment type="subunit">
    <text evidence="3 10 12">Part of the 50S ribosomal subunit.</text>
</comment>
<dbReference type="InterPro" id="IPR047867">
    <property type="entry name" value="Ribosomal_uL22_bac/org-type"/>
</dbReference>
<comment type="similarity">
    <text evidence="2 10 11">Belongs to the universal ribosomal protein uL22 family.</text>
</comment>
<gene>
    <name evidence="10" type="primary">rplV</name>
    <name evidence="15" type="ORF">Vau01_061940</name>
</gene>
<comment type="caution">
    <text evidence="15">The sequence shown here is derived from an EMBL/GenBank/DDBJ whole genome shotgun (WGS) entry which is preliminary data.</text>
</comment>
<dbReference type="GO" id="GO:0006412">
    <property type="term" value="P:translation"/>
    <property type="evidence" value="ECO:0007669"/>
    <property type="project" value="UniProtKB-UniRule"/>
</dbReference>
<keyword evidence="5 10" id="KW-0694">RNA-binding</keyword>
<evidence type="ECO:0000256" key="6">
    <source>
        <dbReference type="ARBA" id="ARBA00022980"/>
    </source>
</evidence>
<evidence type="ECO:0000313" key="15">
    <source>
        <dbReference type="EMBL" id="GIJ58678.1"/>
    </source>
</evidence>
<evidence type="ECO:0000256" key="8">
    <source>
        <dbReference type="ARBA" id="ARBA00025084"/>
    </source>
</evidence>
<name>A0A8J4E299_9ACTN</name>
<keyword evidence="7 10" id="KW-0687">Ribonucleoprotein</keyword>
<dbReference type="PROSITE" id="PS00464">
    <property type="entry name" value="RIBOSOMAL_L22"/>
    <property type="match status" value="1"/>
</dbReference>
<evidence type="ECO:0000256" key="7">
    <source>
        <dbReference type="ARBA" id="ARBA00023274"/>
    </source>
</evidence>
<comment type="function">
    <text evidence="1 10">The globular domain of the protein is located near the polypeptide exit tunnel on the outside of the subunit, while an extended beta-hairpin is found that lines the wall of the exit tunnel in the center of the 70S ribosome.</text>
</comment>
<evidence type="ECO:0000256" key="4">
    <source>
        <dbReference type="ARBA" id="ARBA00022730"/>
    </source>
</evidence>
<dbReference type="AlphaFoldDB" id="A0A8J4E299"/>
<evidence type="ECO:0000256" key="5">
    <source>
        <dbReference type="ARBA" id="ARBA00022884"/>
    </source>
</evidence>
<comment type="function">
    <text evidence="10 13">This protein binds specifically to 23S rRNA; its binding is stimulated by other ribosomal proteins, e.g., L4, L17, and L20. It is important during the early stages of 50S assembly. It makes multiple contacts with different domains of the 23S rRNA in the assembled 50S subunit and ribosome.</text>
</comment>
<proteinExistence type="inferred from homology"/>
<dbReference type="HAMAP" id="MF_01331_B">
    <property type="entry name" value="Ribosomal_uL22_B"/>
    <property type="match status" value="1"/>
</dbReference>
<keyword evidence="4 10" id="KW-0699">rRNA-binding</keyword>
<dbReference type="InterPro" id="IPR018260">
    <property type="entry name" value="Ribosomal_uL22_CS"/>
</dbReference>
<accession>A0A8J4E299</accession>
<dbReference type="PANTHER" id="PTHR13501">
    <property type="entry name" value="CHLOROPLAST 50S RIBOSOMAL PROTEIN L22-RELATED"/>
    <property type="match status" value="1"/>
</dbReference>
<dbReference type="Proteomes" id="UP000612585">
    <property type="component" value="Unassembled WGS sequence"/>
</dbReference>
<evidence type="ECO:0000256" key="10">
    <source>
        <dbReference type="HAMAP-Rule" id="MF_01331"/>
    </source>
</evidence>
<evidence type="ECO:0000256" key="2">
    <source>
        <dbReference type="ARBA" id="ARBA00009451"/>
    </source>
</evidence>
<evidence type="ECO:0000256" key="11">
    <source>
        <dbReference type="RuleBase" id="RU004005"/>
    </source>
</evidence>
<keyword evidence="6 10" id="KW-0689">Ribosomal protein</keyword>
<evidence type="ECO:0000256" key="3">
    <source>
        <dbReference type="ARBA" id="ARBA00011838"/>
    </source>
</evidence>
<feature type="compositionally biased region" description="Gly residues" evidence="14">
    <location>
        <begin position="123"/>
        <end position="132"/>
    </location>
</feature>
<dbReference type="Pfam" id="PF00237">
    <property type="entry name" value="Ribosomal_L22"/>
    <property type="match status" value="1"/>
</dbReference>
<dbReference type="GO" id="GO:0003735">
    <property type="term" value="F:structural constituent of ribosome"/>
    <property type="evidence" value="ECO:0007669"/>
    <property type="project" value="InterPro"/>
</dbReference>
<evidence type="ECO:0000256" key="9">
    <source>
        <dbReference type="ARBA" id="ARBA00035207"/>
    </source>
</evidence>
<dbReference type="GO" id="GO:0022625">
    <property type="term" value="C:cytosolic large ribosomal subunit"/>
    <property type="evidence" value="ECO:0007669"/>
    <property type="project" value="TreeGrafter"/>
</dbReference>
<evidence type="ECO:0000313" key="16">
    <source>
        <dbReference type="Proteomes" id="UP000612585"/>
    </source>
</evidence>
<comment type="function">
    <text evidence="8">This protein binds specifically to 23S rRNA; its binding is stimulated by other ribosomal proteins, e.g. L4, L17, and L20. It is important during the early stages of 50S assembly. It makes multiple contacts with different domains of the 23S rRNA in the assembled 50S subunit and ribosome.</text>
</comment>
<evidence type="ECO:0000256" key="14">
    <source>
        <dbReference type="SAM" id="MobiDB-lite"/>
    </source>
</evidence>
<reference evidence="15" key="1">
    <citation type="submission" date="2021-01" db="EMBL/GenBank/DDBJ databases">
        <title>Whole genome shotgun sequence of Virgisporangium aurantiacum NBRC 16421.</title>
        <authorList>
            <person name="Komaki H."/>
            <person name="Tamura T."/>
        </authorList>
    </citation>
    <scope>NUCLEOTIDE SEQUENCE</scope>
    <source>
        <strain evidence="15">NBRC 16421</strain>
    </source>
</reference>
<dbReference type="SUPFAM" id="SSF54843">
    <property type="entry name" value="Ribosomal protein L22"/>
    <property type="match status" value="1"/>
</dbReference>
<sequence>MPTKGDAPALPGARAVARHVRISPMKARRVVNLVRGLPAKEALTVLQFAPQAASEPVYKVLASAIANAENNERLDPDSLLVAEAYVDEGVTAKRFRPRAQGRAYRIRKRSCHITIVVESVPAAGGGRRGTAGRGRAADVTSAPGRKKATPAKASTVTEETTDDEAIEAADTAADSEPKAAKKAAQPKAQKAQKAAPKAEKEPKAKKAEKADAEAEEGTE</sequence>
<protein>
    <recommendedName>
        <fullName evidence="9 10">Large ribosomal subunit protein uL22</fullName>
    </recommendedName>
</protein>
<feature type="compositionally biased region" description="Low complexity" evidence="14">
    <location>
        <begin position="182"/>
        <end position="195"/>
    </location>
</feature>
<dbReference type="GO" id="GO:0019843">
    <property type="term" value="F:rRNA binding"/>
    <property type="evidence" value="ECO:0007669"/>
    <property type="project" value="UniProtKB-UniRule"/>
</dbReference>
<dbReference type="InterPro" id="IPR036394">
    <property type="entry name" value="Ribosomal_uL22_sf"/>
</dbReference>
<evidence type="ECO:0000256" key="12">
    <source>
        <dbReference type="RuleBase" id="RU004006"/>
    </source>
</evidence>
<feature type="region of interest" description="Disordered" evidence="14">
    <location>
        <begin position="122"/>
        <end position="219"/>
    </location>
</feature>
<evidence type="ECO:0000256" key="1">
    <source>
        <dbReference type="ARBA" id="ARBA00003478"/>
    </source>
</evidence>